<dbReference type="PROSITE" id="PS50988">
    <property type="entry name" value="TROVE"/>
    <property type="match status" value="1"/>
</dbReference>
<evidence type="ECO:0000256" key="1">
    <source>
        <dbReference type="ARBA" id="ARBA00004496"/>
    </source>
</evidence>
<dbReference type="AlphaFoldDB" id="A0A679JFE7"/>
<dbReference type="InterPro" id="IPR036465">
    <property type="entry name" value="vWFA_dom_sf"/>
</dbReference>
<reference evidence="8" key="1">
    <citation type="submission" date="2019-12" db="EMBL/GenBank/DDBJ databases">
        <authorList>
            <person name="Cremers G."/>
        </authorList>
    </citation>
    <scope>NUCLEOTIDE SEQUENCE</scope>
    <source>
        <strain evidence="8">Mbul1</strain>
    </source>
</reference>
<protein>
    <recommendedName>
        <fullName evidence="7">TROVE domain-containing protein</fullName>
    </recommendedName>
</protein>
<dbReference type="SUPFAM" id="SSF140864">
    <property type="entry name" value="TROVE domain-like"/>
    <property type="match status" value="1"/>
</dbReference>
<proteinExistence type="inferred from homology"/>
<comment type="similarity">
    <text evidence="2">Belongs to the Ro 60 kDa family.</text>
</comment>
<dbReference type="InterPro" id="IPR037214">
    <property type="entry name" value="TROVE_dom_sf"/>
</dbReference>
<keyword evidence="5" id="KW-0694">RNA-binding</keyword>
<dbReference type="GO" id="GO:0046872">
    <property type="term" value="F:metal ion binding"/>
    <property type="evidence" value="ECO:0007669"/>
    <property type="project" value="UniProtKB-KW"/>
</dbReference>
<dbReference type="SUPFAM" id="SSF53300">
    <property type="entry name" value="vWA-like"/>
    <property type="match status" value="1"/>
</dbReference>
<evidence type="ECO:0000256" key="3">
    <source>
        <dbReference type="ARBA" id="ARBA00022490"/>
    </source>
</evidence>
<dbReference type="InterPro" id="IPR008858">
    <property type="entry name" value="TROVE_dom"/>
</dbReference>
<sequence>MSYAKLFSLRRNPQSEPISRTVPNSAGGHAFPVSDWTRLDRFLVLGSEGGSYYAGPVALTRDNAQAVLRCLAEDGPRVVAAIVAVSEAGRAPKQDPAIFALALAASAEGEHALATRRAALAALPRVCRTGTHLFQFASAVEAMRGWGRGLRRAVADWYVARPVEALAYQAVKYRSRNGWSHRDLLRLAHPETGEPDRAALFDWICRGTLAEAAPALVHAFAAVQAPGVNGASAAAMIRTHGLPWEALPTELMTSRAVNEALIERMPMGALVRQLGRLTAAGVLAPFSEGTEHVRAVLSDRERILKARLHPMALLIALKTYASGRGERGRLSWEPVAVIVEALNAAFYTAFASVTPTGKRLVLALDVSGSMAMGGVAGSSLTPREAAAAMALVTAATEERWQVVGFTAGAGRRRNEGTALTALPIGQSMRLDAAVAATADLPFGGTDCSLPMRWALERNVQADAFVVYTDSETWAGPVHPVEALRAYRRKTGIDAKLVVVGLVSNGFSIADPEDAGMLDVVGFDAAAPALIADFLRV</sequence>
<gene>
    <name evidence="8" type="ORF">MBUL_04187</name>
</gene>
<comment type="subcellular location">
    <subcellularLocation>
        <location evidence="1">Cytoplasm</location>
    </subcellularLocation>
</comment>
<keyword evidence="6" id="KW-0687">Ribonucleoprotein</keyword>
<feature type="domain" description="TROVE" evidence="7">
    <location>
        <begin position="22"/>
        <end position="358"/>
    </location>
</feature>
<dbReference type="EMBL" id="LR743504">
    <property type="protein sequence ID" value="CAA2107492.1"/>
    <property type="molecule type" value="Genomic_DNA"/>
</dbReference>
<name>A0A679JFE7_9HYPH</name>
<dbReference type="Pfam" id="PF25045">
    <property type="entry name" value="vWA_Ro60"/>
    <property type="match status" value="1"/>
</dbReference>
<dbReference type="PANTHER" id="PTHR14202">
    <property type="entry name" value="60 KDA RIBONUCLEOPROTEIN SSA/RO"/>
    <property type="match status" value="1"/>
</dbReference>
<organism evidence="8">
    <name type="scientific">Methylobacterium bullatum</name>
    <dbReference type="NCBI Taxonomy" id="570505"/>
    <lineage>
        <taxon>Bacteria</taxon>
        <taxon>Pseudomonadati</taxon>
        <taxon>Pseudomonadota</taxon>
        <taxon>Alphaproteobacteria</taxon>
        <taxon>Hyphomicrobiales</taxon>
        <taxon>Methylobacteriaceae</taxon>
        <taxon>Methylobacterium</taxon>
    </lineage>
</organism>
<evidence type="ECO:0000256" key="6">
    <source>
        <dbReference type="ARBA" id="ARBA00023274"/>
    </source>
</evidence>
<dbReference type="GO" id="GO:0003723">
    <property type="term" value="F:RNA binding"/>
    <property type="evidence" value="ECO:0007669"/>
    <property type="project" value="UniProtKB-KW"/>
</dbReference>
<keyword evidence="4" id="KW-0479">Metal-binding</keyword>
<accession>A0A679JFE7</accession>
<evidence type="ECO:0000259" key="7">
    <source>
        <dbReference type="PROSITE" id="PS50988"/>
    </source>
</evidence>
<dbReference type="Pfam" id="PF05731">
    <property type="entry name" value="TROVE"/>
    <property type="match status" value="2"/>
</dbReference>
<evidence type="ECO:0000256" key="4">
    <source>
        <dbReference type="ARBA" id="ARBA00022723"/>
    </source>
</evidence>
<keyword evidence="3" id="KW-0963">Cytoplasm</keyword>
<evidence type="ECO:0000256" key="5">
    <source>
        <dbReference type="ARBA" id="ARBA00022884"/>
    </source>
</evidence>
<dbReference type="Gene3D" id="3.40.50.410">
    <property type="entry name" value="von Willebrand factor, type A domain"/>
    <property type="match status" value="2"/>
</dbReference>
<dbReference type="PANTHER" id="PTHR14202:SF0">
    <property type="entry name" value="RNA-BINDING PROTEIN RO60"/>
    <property type="match status" value="1"/>
</dbReference>
<dbReference type="GO" id="GO:1990904">
    <property type="term" value="C:ribonucleoprotein complex"/>
    <property type="evidence" value="ECO:0007669"/>
    <property type="project" value="UniProtKB-KW"/>
</dbReference>
<evidence type="ECO:0000313" key="8">
    <source>
        <dbReference type="EMBL" id="CAA2107492.1"/>
    </source>
</evidence>
<dbReference type="GO" id="GO:0005737">
    <property type="term" value="C:cytoplasm"/>
    <property type="evidence" value="ECO:0007669"/>
    <property type="project" value="UniProtKB-SubCell"/>
</dbReference>
<evidence type="ECO:0000256" key="2">
    <source>
        <dbReference type="ARBA" id="ARBA00007814"/>
    </source>
</evidence>
<dbReference type="InterPro" id="IPR040322">
    <property type="entry name" value="TROVE2"/>
</dbReference>
<dbReference type="InterPro" id="IPR056800">
    <property type="entry name" value="vWA_Ro60"/>
</dbReference>